<dbReference type="EMBL" id="CACVBM020000119">
    <property type="protein sequence ID" value="CAA7014753.1"/>
    <property type="molecule type" value="Genomic_DNA"/>
</dbReference>
<gene>
    <name evidence="2" type="ORF">MERR_LOCUS1988</name>
    <name evidence="3" type="ORF">MERR_LOCUS33872</name>
</gene>
<evidence type="ECO:0000313" key="2">
    <source>
        <dbReference type="EMBL" id="CAA7014753.1"/>
    </source>
</evidence>
<accession>A0A6D2HKN2</accession>
<dbReference type="Proteomes" id="UP000467841">
    <property type="component" value="Unassembled WGS sequence"/>
</dbReference>
<dbReference type="InterPro" id="IPR000477">
    <property type="entry name" value="RT_dom"/>
</dbReference>
<reference evidence="2 4" key="1">
    <citation type="submission" date="2020-01" db="EMBL/GenBank/DDBJ databases">
        <authorList>
            <person name="Mishra B."/>
        </authorList>
    </citation>
    <scope>NUCLEOTIDE SEQUENCE [LARGE SCALE GENOMIC DNA]</scope>
</reference>
<evidence type="ECO:0000313" key="4">
    <source>
        <dbReference type="Proteomes" id="UP000467841"/>
    </source>
</evidence>
<sequence>MSIPKVKCPKTVAEYRPIALCNVFYKIISKLLTKRLQPILPTIISENQTAFVPGRAISENILITHETLHYLKGSKATKFCSMAVKTDMSKAYDRLEWNFIATVLERMGFHAKWINWIFRCISTVSYSFLINGSAQGSVIPQRGIRQGDPLSPFIFIICGEVLTGLCNNAQVSGLLPGIKVAKDSPRINHLLFADDTMFFCQTKHQCCDTLVSILQQYETASGQQINKQKSSISFSAKTPQDIKSRVKQTLGIEQEGGQGKYLGLPESFGRKKKDLFSVIVDRIRQRAVHYASRQLSTACKLTLIKSVLAAIPTYSMSTFKLPVSLCKRIQSAITRFWWDSTPEVQKMSWVSWQKMTKPKTSGGLGFRNIQSFNDALLAKLSWRILSKPNCLLARVLQGKYCKDQSFLSVLTSTLSSHGWRGILIGRDLLVEQLGKAIGNGQDTSVWHDSWLSHTTPLRPFGPPNLHDKDATVASLINGTAWNKEKIEEILPQYVPEIMSIRPSQNGAPDRYVWIPSKSGDYTVKTGYRIARSLRDQPEDNHQTTVNWNADIWLGHFSLKIKLFLWKILQKALPTGENLLNRGLFDNVCCVHCGELESDEHLLFRCEFARKVWALAPFSTTVDLTSMSFETSVNILKRLTCLPPTGISSGPLFLWICWMIWSARNHRIFEN</sequence>
<proteinExistence type="predicted"/>
<evidence type="ECO:0000313" key="3">
    <source>
        <dbReference type="EMBL" id="CAA7046637.1"/>
    </source>
</evidence>
<dbReference type="Pfam" id="PF00078">
    <property type="entry name" value="RVT_1"/>
    <property type="match status" value="1"/>
</dbReference>
<dbReference type="OrthoDB" id="1111974at2759"/>
<dbReference type="InterPro" id="IPR026960">
    <property type="entry name" value="RVT-Znf"/>
</dbReference>
<dbReference type="CDD" id="cd01650">
    <property type="entry name" value="RT_nLTR_like"/>
    <property type="match status" value="1"/>
</dbReference>
<feature type="domain" description="Reverse transcriptase" evidence="1">
    <location>
        <begin position="1"/>
        <end position="266"/>
    </location>
</feature>
<dbReference type="PROSITE" id="PS50878">
    <property type="entry name" value="RT_POL"/>
    <property type="match status" value="1"/>
</dbReference>
<dbReference type="AlphaFoldDB" id="A0A6D2HKN2"/>
<dbReference type="PANTHER" id="PTHR33116:SF86">
    <property type="entry name" value="REVERSE TRANSCRIPTASE DOMAIN-CONTAINING PROTEIN"/>
    <property type="match status" value="1"/>
</dbReference>
<dbReference type="EMBL" id="CACVBM020001351">
    <property type="protein sequence ID" value="CAA7046637.1"/>
    <property type="molecule type" value="Genomic_DNA"/>
</dbReference>
<keyword evidence="4" id="KW-1185">Reference proteome</keyword>
<evidence type="ECO:0000259" key="1">
    <source>
        <dbReference type="PROSITE" id="PS50878"/>
    </source>
</evidence>
<dbReference type="PANTHER" id="PTHR33116">
    <property type="entry name" value="REVERSE TRANSCRIPTASE ZINC-BINDING DOMAIN-CONTAINING PROTEIN-RELATED-RELATED"/>
    <property type="match status" value="1"/>
</dbReference>
<dbReference type="Pfam" id="PF13966">
    <property type="entry name" value="zf-RVT"/>
    <property type="match status" value="1"/>
</dbReference>
<dbReference type="SUPFAM" id="SSF56672">
    <property type="entry name" value="DNA/RNA polymerases"/>
    <property type="match status" value="1"/>
</dbReference>
<organism evidence="2 4">
    <name type="scientific">Microthlaspi erraticum</name>
    <dbReference type="NCBI Taxonomy" id="1685480"/>
    <lineage>
        <taxon>Eukaryota</taxon>
        <taxon>Viridiplantae</taxon>
        <taxon>Streptophyta</taxon>
        <taxon>Embryophyta</taxon>
        <taxon>Tracheophyta</taxon>
        <taxon>Spermatophyta</taxon>
        <taxon>Magnoliopsida</taxon>
        <taxon>eudicotyledons</taxon>
        <taxon>Gunneridae</taxon>
        <taxon>Pentapetalae</taxon>
        <taxon>rosids</taxon>
        <taxon>malvids</taxon>
        <taxon>Brassicales</taxon>
        <taxon>Brassicaceae</taxon>
        <taxon>Coluteocarpeae</taxon>
        <taxon>Microthlaspi</taxon>
    </lineage>
</organism>
<protein>
    <recommendedName>
        <fullName evidence="1">Reverse transcriptase domain-containing protein</fullName>
    </recommendedName>
</protein>
<dbReference type="InterPro" id="IPR043502">
    <property type="entry name" value="DNA/RNA_pol_sf"/>
</dbReference>
<name>A0A6D2HKN2_9BRAS</name>